<sequence>MPAKNAPMAKDNTLCLNKLIPIASAAISSSRIALKALPYEELIKSFKNITDNIIMPKKIHIEGISGIFLIPKAPFVMG</sequence>
<reference evidence="1" key="1">
    <citation type="submission" date="2019-08" db="EMBL/GenBank/DDBJ databases">
        <authorList>
            <person name="Kucharzyk K."/>
            <person name="Murdoch R.W."/>
            <person name="Higgins S."/>
            <person name="Loffler F."/>
        </authorList>
    </citation>
    <scope>NUCLEOTIDE SEQUENCE</scope>
</reference>
<dbReference type="AlphaFoldDB" id="A0A645IT97"/>
<evidence type="ECO:0000313" key="1">
    <source>
        <dbReference type="EMBL" id="MPN54072.1"/>
    </source>
</evidence>
<gene>
    <name evidence="1" type="ORF">SDC9_201741</name>
</gene>
<dbReference type="EMBL" id="VSSQ01121930">
    <property type="protein sequence ID" value="MPN54072.1"/>
    <property type="molecule type" value="Genomic_DNA"/>
</dbReference>
<comment type="caution">
    <text evidence="1">The sequence shown here is derived from an EMBL/GenBank/DDBJ whole genome shotgun (WGS) entry which is preliminary data.</text>
</comment>
<name>A0A645IT97_9ZZZZ</name>
<protein>
    <submittedName>
        <fullName evidence="1">Uncharacterized protein</fullName>
    </submittedName>
</protein>
<proteinExistence type="predicted"/>
<organism evidence="1">
    <name type="scientific">bioreactor metagenome</name>
    <dbReference type="NCBI Taxonomy" id="1076179"/>
    <lineage>
        <taxon>unclassified sequences</taxon>
        <taxon>metagenomes</taxon>
        <taxon>ecological metagenomes</taxon>
    </lineage>
</organism>
<accession>A0A645IT97</accession>